<dbReference type="AlphaFoldDB" id="A0A517ZQF0"/>
<organism evidence="1 2">
    <name type="scientific">Symmachiella dynata</name>
    <dbReference type="NCBI Taxonomy" id="2527995"/>
    <lineage>
        <taxon>Bacteria</taxon>
        <taxon>Pseudomonadati</taxon>
        <taxon>Planctomycetota</taxon>
        <taxon>Planctomycetia</taxon>
        <taxon>Planctomycetales</taxon>
        <taxon>Planctomycetaceae</taxon>
        <taxon>Symmachiella</taxon>
    </lineage>
</organism>
<dbReference type="PANTHER" id="PTHR35399:SF4">
    <property type="entry name" value="MEMBRANE PROTEIN"/>
    <property type="match status" value="1"/>
</dbReference>
<dbReference type="KEGG" id="sdyn:Mal52_31730"/>
<name>A0A517ZQF0_9PLAN</name>
<evidence type="ECO:0000313" key="2">
    <source>
        <dbReference type="Proteomes" id="UP000319383"/>
    </source>
</evidence>
<dbReference type="Proteomes" id="UP000319383">
    <property type="component" value="Chromosome"/>
</dbReference>
<sequence>MATFNASKSSLEHSTIPRRTFLHALGGLGVSGTLGEFLKRSAYGKSDYTIAGYGPLQPVADQTTGLKLLQLPEGFRYLSFGWNGDVMADGGLTPGVHDGMGIIGEQDGVITMCRNHELKAKSGPFGTDAIRYDPEAGGGCSLLTFDANDGSWLEAKPALAGTVKNCAGGTTPWGTWLTCEESVLGPGGVDGDERFDFQRDHGWIFEVTADGAASPVPLKAMGRFVHEAVAVDPVNGFVYETEDRGTAGFYRFKPNEPGKLAAGGQLEMLKVPGVGDLRRGVKVGQQFDVDWVAIEDVERAHSPKGSGGDNPAGDELGVFMQGKMQGGATFARLEGCWWGNDLVYIVSTSGGEKDLGQVWQYDPRNNRLKLIFESPDSSVVDSPDNICVSPRGGLVLCEDGDVIPQHLRGMTQDGRIFPFAANNVVLHGEHNNIRGDFRGGEWAGANFSKDGQWLFANIQDPGITFAITGPWGNELL</sequence>
<keyword evidence="2" id="KW-1185">Reference proteome</keyword>
<gene>
    <name evidence="1" type="ORF">Mal52_31730</name>
</gene>
<dbReference type="InterPro" id="IPR008557">
    <property type="entry name" value="PhoX"/>
</dbReference>
<dbReference type="SUPFAM" id="SSF82171">
    <property type="entry name" value="DPP6 N-terminal domain-like"/>
    <property type="match status" value="1"/>
</dbReference>
<dbReference type="RefSeq" id="WP_145377004.1">
    <property type="nucleotide sequence ID" value="NZ_CP036276.1"/>
</dbReference>
<dbReference type="PANTHER" id="PTHR35399">
    <property type="entry name" value="SLR8030 PROTEIN"/>
    <property type="match status" value="1"/>
</dbReference>
<evidence type="ECO:0008006" key="3">
    <source>
        <dbReference type="Google" id="ProtNLM"/>
    </source>
</evidence>
<proteinExistence type="predicted"/>
<dbReference type="Pfam" id="PF05787">
    <property type="entry name" value="PhoX"/>
    <property type="match status" value="2"/>
</dbReference>
<accession>A0A517ZQF0</accession>
<dbReference type="EMBL" id="CP036276">
    <property type="protein sequence ID" value="QDU44687.1"/>
    <property type="molecule type" value="Genomic_DNA"/>
</dbReference>
<protein>
    <recommendedName>
        <fullName evidence="3">Phosphatase</fullName>
    </recommendedName>
</protein>
<evidence type="ECO:0000313" key="1">
    <source>
        <dbReference type="EMBL" id="QDU44687.1"/>
    </source>
</evidence>
<reference evidence="1 2" key="1">
    <citation type="submission" date="2019-02" db="EMBL/GenBank/DDBJ databases">
        <title>Deep-cultivation of Planctomycetes and their phenomic and genomic characterization uncovers novel biology.</title>
        <authorList>
            <person name="Wiegand S."/>
            <person name="Jogler M."/>
            <person name="Boedeker C."/>
            <person name="Pinto D."/>
            <person name="Vollmers J."/>
            <person name="Rivas-Marin E."/>
            <person name="Kohn T."/>
            <person name="Peeters S.H."/>
            <person name="Heuer A."/>
            <person name="Rast P."/>
            <person name="Oberbeckmann S."/>
            <person name="Bunk B."/>
            <person name="Jeske O."/>
            <person name="Meyerdierks A."/>
            <person name="Storesund J.E."/>
            <person name="Kallscheuer N."/>
            <person name="Luecker S."/>
            <person name="Lage O.M."/>
            <person name="Pohl T."/>
            <person name="Merkel B.J."/>
            <person name="Hornburger P."/>
            <person name="Mueller R.-W."/>
            <person name="Bruemmer F."/>
            <person name="Labrenz M."/>
            <person name="Spormann A.M."/>
            <person name="Op den Camp H."/>
            <person name="Overmann J."/>
            <person name="Amann R."/>
            <person name="Jetten M.S.M."/>
            <person name="Mascher T."/>
            <person name="Medema M.H."/>
            <person name="Devos D.P."/>
            <person name="Kaster A.-K."/>
            <person name="Ovreas L."/>
            <person name="Rohde M."/>
            <person name="Galperin M.Y."/>
            <person name="Jogler C."/>
        </authorList>
    </citation>
    <scope>NUCLEOTIDE SEQUENCE [LARGE SCALE GENOMIC DNA]</scope>
    <source>
        <strain evidence="1 2">Mal52</strain>
    </source>
</reference>